<name>A0A1F5Y1T4_9BACT</name>
<feature type="transmembrane region" description="Helical" evidence="1">
    <location>
        <begin position="363"/>
        <end position="381"/>
    </location>
</feature>
<evidence type="ECO:0008006" key="4">
    <source>
        <dbReference type="Google" id="ProtNLM"/>
    </source>
</evidence>
<reference evidence="2 3" key="1">
    <citation type="journal article" date="2016" name="Nat. Commun.">
        <title>Thousands of microbial genomes shed light on interconnected biogeochemical processes in an aquifer system.</title>
        <authorList>
            <person name="Anantharaman K."/>
            <person name="Brown C.T."/>
            <person name="Hug L.A."/>
            <person name="Sharon I."/>
            <person name="Castelle C.J."/>
            <person name="Probst A.J."/>
            <person name="Thomas B.C."/>
            <person name="Singh A."/>
            <person name="Wilkins M.J."/>
            <person name="Karaoz U."/>
            <person name="Brodie E.L."/>
            <person name="Williams K.H."/>
            <person name="Hubbard S.S."/>
            <person name="Banfield J.F."/>
        </authorList>
    </citation>
    <scope>NUCLEOTIDE SEQUENCE [LARGE SCALE GENOMIC DNA]</scope>
</reference>
<feature type="transmembrane region" description="Helical" evidence="1">
    <location>
        <begin position="393"/>
        <end position="414"/>
    </location>
</feature>
<proteinExistence type="predicted"/>
<comment type="caution">
    <text evidence="2">The sequence shown here is derived from an EMBL/GenBank/DDBJ whole genome shotgun (WGS) entry which is preliminary data.</text>
</comment>
<keyword evidence="1" id="KW-1133">Transmembrane helix</keyword>
<feature type="transmembrane region" description="Helical" evidence="1">
    <location>
        <begin position="173"/>
        <end position="193"/>
    </location>
</feature>
<dbReference type="AlphaFoldDB" id="A0A1F5Y1T4"/>
<feature type="transmembrane region" description="Helical" evidence="1">
    <location>
        <begin position="421"/>
        <end position="443"/>
    </location>
</feature>
<feature type="transmembrane region" description="Helical" evidence="1">
    <location>
        <begin position="213"/>
        <end position="237"/>
    </location>
</feature>
<dbReference type="STRING" id="1798364.A3G54_02385"/>
<feature type="transmembrane region" description="Helical" evidence="1">
    <location>
        <begin position="120"/>
        <end position="141"/>
    </location>
</feature>
<feature type="transmembrane region" description="Helical" evidence="1">
    <location>
        <begin position="249"/>
        <end position="273"/>
    </location>
</feature>
<accession>A0A1F5Y1T4</accession>
<gene>
    <name evidence="2" type="ORF">A3G54_02385</name>
</gene>
<evidence type="ECO:0000256" key="1">
    <source>
        <dbReference type="SAM" id="Phobius"/>
    </source>
</evidence>
<feature type="transmembrane region" description="Helical" evidence="1">
    <location>
        <begin position="488"/>
        <end position="508"/>
    </location>
</feature>
<dbReference type="Proteomes" id="UP000178894">
    <property type="component" value="Unassembled WGS sequence"/>
</dbReference>
<keyword evidence="1" id="KW-0472">Membrane</keyword>
<organism evidence="2 3">
    <name type="scientific">Candidatus Giovannonibacteria bacterium RIFCSPLOWO2_12_FULL_44_15</name>
    <dbReference type="NCBI Taxonomy" id="1798364"/>
    <lineage>
        <taxon>Bacteria</taxon>
        <taxon>Candidatus Giovannoniibacteriota</taxon>
    </lineage>
</organism>
<evidence type="ECO:0000313" key="2">
    <source>
        <dbReference type="EMBL" id="OGF93821.1"/>
    </source>
</evidence>
<feature type="transmembrane region" description="Helical" evidence="1">
    <location>
        <begin position="332"/>
        <end position="351"/>
    </location>
</feature>
<dbReference type="EMBL" id="MFIQ01000003">
    <property type="protein sequence ID" value="OGF93821.1"/>
    <property type="molecule type" value="Genomic_DNA"/>
</dbReference>
<feature type="transmembrane region" description="Helical" evidence="1">
    <location>
        <begin position="147"/>
        <end position="166"/>
    </location>
</feature>
<sequence length="514" mass="57719">MRNLLYASMKKDSKIITAIIFLVLVLYTLTLRGAFGIPGIGDFKENLEKPSGAFELSPERGRYVHVVALAEKGDFALTRDWADVAYPDVGVAGGKFYSFFAPGVTYFAVPFYLIGAKFNLAQVAVFFMEIIIGAISAAFIYKIARNIFALSAPASFFSVLVFAFASSAWNYSITLYQHLFTVLFMTTAFYAAWKFRNESGPYSRLYASWVWAAYALSIFVDYPNAAMMLPIMLYFAYSTFSVKKLEEGVAISIKWAAIATVIVFVLAMSFQFWHNAHYYGSWLQLAGGIAGYHKEIPINMESPEQTQDIGAFFSERNIPKGFYVLLFSDERGLFFFYPIFILSLFGTRLFWKKSRDIGIRAEYILALSLIFVNLALYSSWGDPWGGWAYGPRYLIPSMAFLSIFAGAFISGGVFTRFKKNLALLLFLYSSAIALLGALTSNAIPTKSEAILLPAHKHNFLLNLDFLNKNQSSSFIYNTYFDGKFSLEAYYLAIYIVIALAAVLTLLVLRDKNHG</sequence>
<feature type="transmembrane region" description="Helical" evidence="1">
    <location>
        <begin position="96"/>
        <end position="113"/>
    </location>
</feature>
<protein>
    <recommendedName>
        <fullName evidence="4">Glycosyltransferase RgtA/B/C/D-like domain-containing protein</fullName>
    </recommendedName>
</protein>
<keyword evidence="1" id="KW-0812">Transmembrane</keyword>
<evidence type="ECO:0000313" key="3">
    <source>
        <dbReference type="Proteomes" id="UP000178894"/>
    </source>
</evidence>